<reference evidence="2" key="1">
    <citation type="submission" date="2016-10" db="EMBL/GenBank/DDBJ databases">
        <authorList>
            <person name="Varghese N."/>
            <person name="Submissions S."/>
        </authorList>
    </citation>
    <scope>NUCLEOTIDE SEQUENCE [LARGE SCALE GENOMIC DNA]</scope>
    <source>
        <strain evidence="2">DSM 44654</strain>
    </source>
</reference>
<evidence type="ECO:0000313" key="2">
    <source>
        <dbReference type="Proteomes" id="UP000198878"/>
    </source>
</evidence>
<protein>
    <submittedName>
        <fullName evidence="1">Polyketide synthesis cyclase</fullName>
    </submittedName>
</protein>
<dbReference type="Pfam" id="PF04673">
    <property type="entry name" value="Cyclase_polyket"/>
    <property type="match status" value="2"/>
</dbReference>
<gene>
    <name evidence="1" type="ORF">SAMN05421837_103378</name>
</gene>
<dbReference type="InterPro" id="IPR011008">
    <property type="entry name" value="Dimeric_a/b-barrel"/>
</dbReference>
<keyword evidence="2" id="KW-1185">Reference proteome</keyword>
<dbReference type="InterPro" id="IPR038474">
    <property type="entry name" value="Polyketide_synth_cyclase_sf"/>
</dbReference>
<dbReference type="OrthoDB" id="4147507at2"/>
<dbReference type="Gene3D" id="3.30.70.1090">
    <property type="entry name" value="Dimeric alpha+beta barrel"/>
    <property type="match status" value="2"/>
</dbReference>
<sequence length="228" mass="25890">MHSVVFVGTMDADAAPAVSDLFARFDASDLPHLAGVRKRQMYTYHDLHINVVDFGREPDDAQIEVLKTDPRVVTHQQKLNALVAPLRPDSWRGAADSAATPFYLWQQRGWKDTAAGSTHSTIVVNRMDQSARPEVAALFAGLDATDFPYRMGTHRRQLFTHHGVYFHIQDFPEQNGKAVIAEAWKEKDPRFIEICRELDPHMTVYDPGTWRSTADQIATRFYHWEAAA</sequence>
<dbReference type="Proteomes" id="UP000198878">
    <property type="component" value="Unassembled WGS sequence"/>
</dbReference>
<dbReference type="AlphaFoldDB" id="A0A1H5QK84"/>
<organism evidence="1 2">
    <name type="scientific">Amycolatopsis pretoriensis</name>
    <dbReference type="NCBI Taxonomy" id="218821"/>
    <lineage>
        <taxon>Bacteria</taxon>
        <taxon>Bacillati</taxon>
        <taxon>Actinomycetota</taxon>
        <taxon>Actinomycetes</taxon>
        <taxon>Pseudonocardiales</taxon>
        <taxon>Pseudonocardiaceae</taxon>
        <taxon>Amycolatopsis</taxon>
    </lineage>
</organism>
<name>A0A1H5QK84_9PSEU</name>
<dbReference type="STRING" id="218821.SAMN05421837_103378"/>
<dbReference type="EMBL" id="FNUJ01000003">
    <property type="protein sequence ID" value="SEF26530.1"/>
    <property type="molecule type" value="Genomic_DNA"/>
</dbReference>
<dbReference type="SUPFAM" id="SSF54909">
    <property type="entry name" value="Dimeric alpha+beta barrel"/>
    <property type="match status" value="2"/>
</dbReference>
<evidence type="ECO:0000313" key="1">
    <source>
        <dbReference type="EMBL" id="SEF26530.1"/>
    </source>
</evidence>
<dbReference type="GO" id="GO:0030639">
    <property type="term" value="P:polyketide biosynthetic process"/>
    <property type="evidence" value="ECO:0007669"/>
    <property type="project" value="InterPro"/>
</dbReference>
<proteinExistence type="predicted"/>
<dbReference type="InterPro" id="IPR006765">
    <property type="entry name" value="Polyketide_synth_cyclase"/>
</dbReference>
<dbReference type="RefSeq" id="WP_086672717.1">
    <property type="nucleotide sequence ID" value="NZ_FNUJ01000003.1"/>
</dbReference>
<accession>A0A1H5QK84</accession>